<dbReference type="OMA" id="HEDIKFQ"/>
<dbReference type="KEGG" id="gtr:GLOTRDRAFT_121851"/>
<dbReference type="InterPro" id="IPR032675">
    <property type="entry name" value="LRR_dom_sf"/>
</dbReference>
<evidence type="ECO:0000313" key="3">
    <source>
        <dbReference type="Proteomes" id="UP000030669"/>
    </source>
</evidence>
<dbReference type="OrthoDB" id="3250756at2759"/>
<evidence type="ECO:0000259" key="1">
    <source>
        <dbReference type="PROSITE" id="PS50181"/>
    </source>
</evidence>
<dbReference type="GeneID" id="19300781"/>
<dbReference type="InterPro" id="IPR036047">
    <property type="entry name" value="F-box-like_dom_sf"/>
</dbReference>
<proteinExistence type="predicted"/>
<evidence type="ECO:0000313" key="2">
    <source>
        <dbReference type="EMBL" id="EPQ54911.1"/>
    </source>
</evidence>
<dbReference type="HOGENOM" id="CLU_038175_0_0_1"/>
<feature type="domain" description="F-box" evidence="1">
    <location>
        <begin position="1"/>
        <end position="45"/>
    </location>
</feature>
<dbReference type="AlphaFoldDB" id="S7Q4G6"/>
<dbReference type="Proteomes" id="UP000030669">
    <property type="component" value="Unassembled WGS sequence"/>
</dbReference>
<dbReference type="Pfam" id="PF00646">
    <property type="entry name" value="F-box"/>
    <property type="match status" value="1"/>
</dbReference>
<dbReference type="PROSITE" id="PS50181">
    <property type="entry name" value="FBOX"/>
    <property type="match status" value="1"/>
</dbReference>
<reference evidence="2 3" key="1">
    <citation type="journal article" date="2012" name="Science">
        <title>The Paleozoic origin of enzymatic lignin decomposition reconstructed from 31 fungal genomes.</title>
        <authorList>
            <person name="Floudas D."/>
            <person name="Binder M."/>
            <person name="Riley R."/>
            <person name="Barry K."/>
            <person name="Blanchette R.A."/>
            <person name="Henrissat B."/>
            <person name="Martinez A.T."/>
            <person name="Otillar R."/>
            <person name="Spatafora J.W."/>
            <person name="Yadav J.S."/>
            <person name="Aerts A."/>
            <person name="Benoit I."/>
            <person name="Boyd A."/>
            <person name="Carlson A."/>
            <person name="Copeland A."/>
            <person name="Coutinho P.M."/>
            <person name="de Vries R.P."/>
            <person name="Ferreira P."/>
            <person name="Findley K."/>
            <person name="Foster B."/>
            <person name="Gaskell J."/>
            <person name="Glotzer D."/>
            <person name="Gorecki P."/>
            <person name="Heitman J."/>
            <person name="Hesse C."/>
            <person name="Hori C."/>
            <person name="Igarashi K."/>
            <person name="Jurgens J.A."/>
            <person name="Kallen N."/>
            <person name="Kersten P."/>
            <person name="Kohler A."/>
            <person name="Kuees U."/>
            <person name="Kumar T.K.A."/>
            <person name="Kuo A."/>
            <person name="LaButti K."/>
            <person name="Larrondo L.F."/>
            <person name="Lindquist E."/>
            <person name="Ling A."/>
            <person name="Lombard V."/>
            <person name="Lucas S."/>
            <person name="Lundell T."/>
            <person name="Martin R."/>
            <person name="McLaughlin D.J."/>
            <person name="Morgenstern I."/>
            <person name="Morin E."/>
            <person name="Murat C."/>
            <person name="Nagy L.G."/>
            <person name="Nolan M."/>
            <person name="Ohm R.A."/>
            <person name="Patyshakuliyeva A."/>
            <person name="Rokas A."/>
            <person name="Ruiz-Duenas F.J."/>
            <person name="Sabat G."/>
            <person name="Salamov A."/>
            <person name="Samejima M."/>
            <person name="Schmutz J."/>
            <person name="Slot J.C."/>
            <person name="St John F."/>
            <person name="Stenlid J."/>
            <person name="Sun H."/>
            <person name="Sun S."/>
            <person name="Syed K."/>
            <person name="Tsang A."/>
            <person name="Wiebenga A."/>
            <person name="Young D."/>
            <person name="Pisabarro A."/>
            <person name="Eastwood D.C."/>
            <person name="Martin F."/>
            <person name="Cullen D."/>
            <person name="Grigoriev I.V."/>
            <person name="Hibbett D.S."/>
        </authorList>
    </citation>
    <scope>NUCLEOTIDE SEQUENCE [LARGE SCALE GENOMIC DNA]</scope>
    <source>
        <strain evidence="2 3">ATCC 11539</strain>
    </source>
</reference>
<dbReference type="Gene3D" id="3.80.10.10">
    <property type="entry name" value="Ribonuclease Inhibitor"/>
    <property type="match status" value="1"/>
</dbReference>
<sequence>MPFSALPAEILNRIVSFVPVASLPSLCVVCRALQAPAQAKLYSTLQLGQPSQAFRLCSTLVARPNLAHLVKTAWFFLDPRRTSHRGALPQQYWLAVKAALTQTAALETLVLFDPTFGTTWVLDFADAPFQLTEAKLKLRWDTHLVRFLESQVQLKNLQIPDHPEPADAPVISPNALPALCQIEASSFIVTQLANCPLTNIQTVLSAPSGETLPRLLACLPKWRGLRSLNIIDLPAGPTAEEFNSETVNRIADSAPNLEHLGILPLPCMKRNGFHRALTRLYNLRTLELDLGAWVPQPSIHLQRALVMEMHIYRPTLQLVALWAGGDRRFDWSMDAETGEWTYYPHQNGMDVLWRRA</sequence>
<dbReference type="eggNOG" id="ENOG502SPQS">
    <property type="taxonomic scope" value="Eukaryota"/>
</dbReference>
<dbReference type="EMBL" id="KB469303">
    <property type="protein sequence ID" value="EPQ54911.1"/>
    <property type="molecule type" value="Genomic_DNA"/>
</dbReference>
<keyword evidence="3" id="KW-1185">Reference proteome</keyword>
<accession>S7Q4G6</accession>
<dbReference type="InterPro" id="IPR001810">
    <property type="entry name" value="F-box_dom"/>
</dbReference>
<dbReference type="RefSeq" id="XP_007867131.1">
    <property type="nucleotide sequence ID" value="XM_007868940.1"/>
</dbReference>
<protein>
    <recommendedName>
        <fullName evidence="1">F-box domain-containing protein</fullName>
    </recommendedName>
</protein>
<dbReference type="SUPFAM" id="SSF81383">
    <property type="entry name" value="F-box domain"/>
    <property type="match status" value="1"/>
</dbReference>
<gene>
    <name evidence="2" type="ORF">GLOTRDRAFT_121851</name>
</gene>
<name>S7Q4G6_GLOTA</name>
<organism evidence="2 3">
    <name type="scientific">Gloeophyllum trabeum (strain ATCC 11539 / FP-39264 / Madison 617)</name>
    <name type="common">Brown rot fungus</name>
    <dbReference type="NCBI Taxonomy" id="670483"/>
    <lineage>
        <taxon>Eukaryota</taxon>
        <taxon>Fungi</taxon>
        <taxon>Dikarya</taxon>
        <taxon>Basidiomycota</taxon>
        <taxon>Agaricomycotina</taxon>
        <taxon>Agaricomycetes</taxon>
        <taxon>Gloeophyllales</taxon>
        <taxon>Gloeophyllaceae</taxon>
        <taxon>Gloeophyllum</taxon>
    </lineage>
</organism>